<sequence>MRRIGLAALVLLAAGCAIPPSTVEDGGDAPTGVSPTVTLYFVDAQGRLRPDERHTGNLGSIGEAVSLLLTGPGGAAPALHTEIAVSGTTRVYASTEPGLITLTLPLTRDEVTDRGVDQVVCTALGVHVQSGGSATTRVQLSFTHPGADPHGPRTCPAN</sequence>
<name>A0A7W7CII6_9PSEU</name>
<dbReference type="PROSITE" id="PS51257">
    <property type="entry name" value="PROKAR_LIPOPROTEIN"/>
    <property type="match status" value="1"/>
</dbReference>
<comment type="caution">
    <text evidence="2">The sequence shown here is derived from an EMBL/GenBank/DDBJ whole genome shotgun (WGS) entry which is preliminary data.</text>
</comment>
<dbReference type="AlphaFoldDB" id="A0A7W7CII6"/>
<feature type="signal peptide" evidence="1">
    <location>
        <begin position="1"/>
        <end position="23"/>
    </location>
</feature>
<dbReference type="RefSeq" id="WP_185006125.1">
    <property type="nucleotide sequence ID" value="NZ_BAAAUI010000005.1"/>
</dbReference>
<dbReference type="EMBL" id="JACHMH010000001">
    <property type="protein sequence ID" value="MBB4680373.1"/>
    <property type="molecule type" value="Genomic_DNA"/>
</dbReference>
<evidence type="ECO:0000256" key="1">
    <source>
        <dbReference type="SAM" id="SignalP"/>
    </source>
</evidence>
<protein>
    <recommendedName>
        <fullName evidence="4">GerMN domain-containing protein</fullName>
    </recommendedName>
</protein>
<evidence type="ECO:0000313" key="2">
    <source>
        <dbReference type="EMBL" id="MBB4680373.1"/>
    </source>
</evidence>
<evidence type="ECO:0000313" key="3">
    <source>
        <dbReference type="Proteomes" id="UP000533598"/>
    </source>
</evidence>
<evidence type="ECO:0008006" key="4">
    <source>
        <dbReference type="Google" id="ProtNLM"/>
    </source>
</evidence>
<dbReference type="Proteomes" id="UP000533598">
    <property type="component" value="Unassembled WGS sequence"/>
</dbReference>
<reference evidence="2 3" key="1">
    <citation type="submission" date="2020-08" db="EMBL/GenBank/DDBJ databases">
        <title>Sequencing the genomes of 1000 actinobacteria strains.</title>
        <authorList>
            <person name="Klenk H.-P."/>
        </authorList>
    </citation>
    <scope>NUCLEOTIDE SEQUENCE [LARGE SCALE GENOMIC DNA]</scope>
    <source>
        <strain evidence="2 3">DSM 44230</strain>
    </source>
</reference>
<gene>
    <name evidence="2" type="ORF">HNR67_006491</name>
</gene>
<accession>A0A7W7CII6</accession>
<keyword evidence="3" id="KW-1185">Reference proteome</keyword>
<organism evidence="2 3">
    <name type="scientific">Crossiella cryophila</name>
    <dbReference type="NCBI Taxonomy" id="43355"/>
    <lineage>
        <taxon>Bacteria</taxon>
        <taxon>Bacillati</taxon>
        <taxon>Actinomycetota</taxon>
        <taxon>Actinomycetes</taxon>
        <taxon>Pseudonocardiales</taxon>
        <taxon>Pseudonocardiaceae</taxon>
        <taxon>Crossiella</taxon>
    </lineage>
</organism>
<proteinExistence type="predicted"/>
<keyword evidence="1" id="KW-0732">Signal</keyword>
<feature type="chain" id="PRO_5030534339" description="GerMN domain-containing protein" evidence="1">
    <location>
        <begin position="24"/>
        <end position="158"/>
    </location>
</feature>